<feature type="binding site" evidence="17">
    <location>
        <position position="175"/>
    </location>
    <ligand>
        <name>Zn(2+)</name>
        <dbReference type="ChEBI" id="CHEBI:29105"/>
        <label>1</label>
    </ligand>
</feature>
<feature type="binding site" evidence="17">
    <location>
        <position position="193"/>
    </location>
    <ligand>
        <name>Ca(2+)</name>
        <dbReference type="ChEBI" id="CHEBI:29108"/>
        <label>1</label>
    </ligand>
</feature>
<dbReference type="AlphaFoldDB" id="A0A6J2VPJ7"/>
<keyword evidence="4" id="KW-0272">Extracellular matrix</keyword>
<evidence type="ECO:0000256" key="5">
    <source>
        <dbReference type="ARBA" id="ARBA00022670"/>
    </source>
</evidence>
<keyword evidence="6 16" id="KW-0479">Metal-binding</keyword>
<dbReference type="CDD" id="cd00094">
    <property type="entry name" value="HX"/>
    <property type="match status" value="1"/>
</dbReference>
<gene>
    <name evidence="23" type="primary">mmp20b</name>
</gene>
<evidence type="ECO:0000256" key="12">
    <source>
        <dbReference type="ARBA" id="ARBA00023049"/>
    </source>
</evidence>
<dbReference type="GO" id="GO:0030198">
    <property type="term" value="P:extracellular matrix organization"/>
    <property type="evidence" value="ECO:0007669"/>
    <property type="project" value="TreeGrafter"/>
</dbReference>
<feature type="binding site" evidence="17">
    <location>
        <position position="341"/>
    </location>
    <ligand>
        <name>Ca(2+)</name>
        <dbReference type="ChEBI" id="CHEBI:29108"/>
        <label>5</label>
    </ligand>
</feature>
<feature type="binding site" evidence="17">
    <location>
        <position position="228"/>
    </location>
    <ligand>
        <name>Zn(2+)</name>
        <dbReference type="ChEBI" id="CHEBI:29105"/>
        <label>2</label>
        <note>catalytic</note>
    </ligand>
</feature>
<keyword evidence="3" id="KW-0964">Secreted</keyword>
<dbReference type="SUPFAM" id="SSF47090">
    <property type="entry name" value="PGBD-like"/>
    <property type="match status" value="1"/>
</dbReference>
<feature type="binding site" evidence="17">
    <location>
        <position position="188"/>
    </location>
    <ligand>
        <name>Zn(2+)</name>
        <dbReference type="ChEBI" id="CHEBI:29105"/>
        <label>1</label>
    </ligand>
</feature>
<evidence type="ECO:0000256" key="7">
    <source>
        <dbReference type="ARBA" id="ARBA00022729"/>
    </source>
</evidence>
<organism evidence="22 23">
    <name type="scientific">Chanos chanos</name>
    <name type="common">Milkfish</name>
    <name type="synonym">Mugil chanos</name>
    <dbReference type="NCBI Taxonomy" id="29144"/>
    <lineage>
        <taxon>Eukaryota</taxon>
        <taxon>Metazoa</taxon>
        <taxon>Chordata</taxon>
        <taxon>Craniata</taxon>
        <taxon>Vertebrata</taxon>
        <taxon>Euteleostomi</taxon>
        <taxon>Actinopterygii</taxon>
        <taxon>Neopterygii</taxon>
        <taxon>Teleostei</taxon>
        <taxon>Ostariophysi</taxon>
        <taxon>Gonorynchiformes</taxon>
        <taxon>Chanidae</taxon>
        <taxon>Chanos</taxon>
    </lineage>
</organism>
<reference evidence="23" key="1">
    <citation type="submission" date="2025-08" db="UniProtKB">
        <authorList>
            <consortium name="RefSeq"/>
        </authorList>
    </citation>
    <scope>IDENTIFICATION</scope>
</reference>
<feature type="binding site" evidence="17">
    <location>
        <position position="295"/>
    </location>
    <ligand>
        <name>Ca(2+)</name>
        <dbReference type="ChEBI" id="CHEBI:29108"/>
        <label>4</label>
    </ligand>
</feature>
<dbReference type="PANTHER" id="PTHR10201">
    <property type="entry name" value="MATRIX METALLOPROTEINASE"/>
    <property type="match status" value="1"/>
</dbReference>
<keyword evidence="12 23" id="KW-0482">Metalloprotease</keyword>
<dbReference type="Pfam" id="PF00413">
    <property type="entry name" value="Peptidase_M10"/>
    <property type="match status" value="1"/>
</dbReference>
<feature type="repeat" description="Hemopexin" evidence="20">
    <location>
        <begin position="382"/>
        <end position="430"/>
    </location>
</feature>
<feature type="binding site" evidence="17">
    <location>
        <position position="162"/>
    </location>
    <ligand>
        <name>Zn(2+)</name>
        <dbReference type="ChEBI" id="CHEBI:29105"/>
        <label>1</label>
    </ligand>
</feature>
<dbReference type="OrthoDB" id="406838at2759"/>
<feature type="binding site" evidence="16">
    <location>
        <position position="210"/>
    </location>
    <ligand>
        <name>Zn(2+)</name>
        <dbReference type="ChEBI" id="CHEBI:29105"/>
        <label>2</label>
        <note>catalytic</note>
    </ligand>
</feature>
<dbReference type="GO" id="GO:0031012">
    <property type="term" value="C:extracellular matrix"/>
    <property type="evidence" value="ECO:0007669"/>
    <property type="project" value="InterPro"/>
</dbReference>
<evidence type="ECO:0000256" key="2">
    <source>
        <dbReference type="ARBA" id="ARBA00010370"/>
    </source>
</evidence>
<keyword evidence="5" id="KW-0645">Protease</keyword>
<dbReference type="InterPro" id="IPR000585">
    <property type="entry name" value="Hemopexin-like_dom"/>
</dbReference>
<dbReference type="GeneID" id="115815178"/>
<feature type="binding site" evidence="17">
    <location>
        <position position="167"/>
    </location>
    <ligand>
        <name>Ca(2+)</name>
        <dbReference type="ChEBI" id="CHEBI:29108"/>
        <label>3</label>
    </ligand>
</feature>
<dbReference type="Pfam" id="PF01471">
    <property type="entry name" value="PG_binding_1"/>
    <property type="match status" value="1"/>
</dbReference>
<dbReference type="InterPro" id="IPR018487">
    <property type="entry name" value="Hemopexin-like_repeat"/>
</dbReference>
<feature type="binding site" evidence="17">
    <location>
        <position position="168"/>
    </location>
    <ligand>
        <name>Ca(2+)</name>
        <dbReference type="ChEBI" id="CHEBI:29108"/>
        <label>3</label>
    </ligand>
</feature>
<feature type="binding site" evidence="17">
    <location>
        <position position="116"/>
    </location>
    <ligand>
        <name>Ca(2+)</name>
        <dbReference type="ChEBI" id="CHEBI:29108"/>
        <label>1</label>
    </ligand>
</feature>
<feature type="binding site" evidence="17">
    <location>
        <position position="388"/>
    </location>
    <ligand>
        <name>Ca(2+)</name>
        <dbReference type="ChEBI" id="CHEBI:29108"/>
        <label>5</label>
    </ligand>
</feature>
<evidence type="ECO:0000256" key="19">
    <source>
        <dbReference type="PIRSR" id="PIRSR621190-5"/>
    </source>
</evidence>
<dbReference type="GO" id="GO:0004222">
    <property type="term" value="F:metalloendopeptidase activity"/>
    <property type="evidence" value="ECO:0007669"/>
    <property type="project" value="InterPro"/>
</dbReference>
<dbReference type="InterPro" id="IPR033739">
    <property type="entry name" value="M10A_MMP"/>
</dbReference>
<dbReference type="InterPro" id="IPR024079">
    <property type="entry name" value="MetalloPept_cat_dom_sf"/>
</dbReference>
<keyword evidence="10 16" id="KW-0862">Zinc</keyword>
<accession>A0A6J2VPJ7</accession>
<dbReference type="FunFam" id="2.110.10.10:FF:000002">
    <property type="entry name" value="Matrix metallopeptidase 3"/>
    <property type="match status" value="1"/>
</dbReference>
<dbReference type="InterPro" id="IPR001818">
    <property type="entry name" value="Pept_M10_metallopeptidase"/>
</dbReference>
<keyword evidence="22" id="KW-1185">Reference proteome</keyword>
<evidence type="ECO:0000256" key="14">
    <source>
        <dbReference type="ARBA" id="ARBA00023157"/>
    </source>
</evidence>
<evidence type="ECO:0000256" key="18">
    <source>
        <dbReference type="PIRSR" id="PIRSR621190-3"/>
    </source>
</evidence>
<evidence type="ECO:0000256" key="6">
    <source>
        <dbReference type="ARBA" id="ARBA00022723"/>
    </source>
</evidence>
<evidence type="ECO:0000256" key="11">
    <source>
        <dbReference type="ARBA" id="ARBA00022837"/>
    </source>
</evidence>
<feature type="binding site" evidence="17">
    <location>
        <position position="160"/>
    </location>
    <ligand>
        <name>Zn(2+)</name>
        <dbReference type="ChEBI" id="CHEBI:29105"/>
        <label>1</label>
    </ligand>
</feature>
<feature type="short sequence motif" description="Cysteine switch" evidence="19">
    <location>
        <begin position="83"/>
        <end position="90"/>
    </location>
</feature>
<feature type="binding site" evidence="17">
    <location>
        <position position="186"/>
    </location>
    <ligand>
        <name>Ca(2+)</name>
        <dbReference type="ChEBI" id="CHEBI:29108"/>
        <label>2</label>
    </ligand>
</feature>
<dbReference type="Proteomes" id="UP000504632">
    <property type="component" value="Chromosome 6"/>
</dbReference>
<dbReference type="PIRSF" id="PIRSF001191">
    <property type="entry name" value="Peptidase_M10A_matrix"/>
    <property type="match status" value="1"/>
</dbReference>
<keyword evidence="9" id="KW-0378">Hydrolase</keyword>
<feature type="active site" evidence="15">
    <location>
        <position position="211"/>
    </location>
</feature>
<dbReference type="PROSITE" id="PS51642">
    <property type="entry name" value="HEMOPEXIN_2"/>
    <property type="match status" value="2"/>
</dbReference>
<evidence type="ECO:0000313" key="22">
    <source>
        <dbReference type="Proteomes" id="UP000504632"/>
    </source>
</evidence>
<sequence length="474" mass="53987">MFAPLSLLYDDHITTRQTGLSLNDLTIATKYLQQFYSHQREPPARRRRSRQSLSSKLKDMQNFFGLNPTGHLDLDTLEVMMTPRCGVSDVDDYGDNAGNKWKKNILYYSIGKYTNDLPASTVDSLLASALDVWAKESPLTFYRTYSDKADIMVEFASYEHGDSYPFDGPQGILAHAFGPGEGTGGDIHFDEDEFWTDGSKGFNLYLVAVHEFGHALGLRHSQNPASIMYPMYTYKKSLNSLSSEDIMNINALYGPRNSTRHSSTLAWNSFYNPWISGSHPSSLVQDKCSPNLSFDAVVILGEAIFFFKDRYLWIKQNNLNDIKEGAISNFMPKIDTEIDAAYWVPKRSTAYLFSGPSFWIVKGSQIKGRPKNIASFGFPSWVQELDAAVHIRRTAHTLFFTQEFYWRFNESRRAMDDMHPRSIREDFPGICIPVSAAVHRDSFLYFFCGSEVYKYDSALKKVIGVYKANSWLNC</sequence>
<keyword evidence="7" id="KW-0732">Signal</keyword>
<dbReference type="PANTHER" id="PTHR10201:SF306">
    <property type="entry name" value="MATRILYSIN-LIKE"/>
    <property type="match status" value="1"/>
</dbReference>
<comment type="subcellular location">
    <subcellularLocation>
        <location evidence="1">Secreted</location>
        <location evidence="1">Extracellular space</location>
        <location evidence="1">Extracellular matrix</location>
    </subcellularLocation>
</comment>
<name>A0A6J2VPJ7_CHACN</name>
<feature type="binding site" evidence="17">
    <location>
        <position position="150"/>
    </location>
    <ligand>
        <name>Ca(2+)</name>
        <dbReference type="ChEBI" id="CHEBI:29108"/>
        <label>2</label>
    </ligand>
</feature>
<keyword evidence="8" id="KW-0677">Repeat</keyword>
<dbReference type="SUPFAM" id="SSF55486">
    <property type="entry name" value="Metalloproteases ('zincins'), catalytic domain"/>
    <property type="match status" value="1"/>
</dbReference>
<dbReference type="SMART" id="SM00120">
    <property type="entry name" value="HX"/>
    <property type="match status" value="4"/>
</dbReference>
<keyword evidence="11 17" id="KW-0106">Calcium</keyword>
<feature type="binding site" evidence="17">
    <location>
        <position position="184"/>
    </location>
    <ligand>
        <name>Ca(2+)</name>
        <dbReference type="ChEBI" id="CHEBI:29108"/>
        <label>2</label>
    </ligand>
</feature>
<dbReference type="InterPro" id="IPR036365">
    <property type="entry name" value="PGBD-like_sf"/>
</dbReference>
<dbReference type="SUPFAM" id="SSF50923">
    <property type="entry name" value="Hemopexin-like domain"/>
    <property type="match status" value="1"/>
</dbReference>
<evidence type="ECO:0000256" key="9">
    <source>
        <dbReference type="ARBA" id="ARBA00022801"/>
    </source>
</evidence>
<comment type="cofactor">
    <cofactor evidence="17">
        <name>Zn(2+)</name>
        <dbReference type="ChEBI" id="CHEBI:29105"/>
    </cofactor>
    <text evidence="17">Binds 2 Zn(2+) ions per subunit.</text>
</comment>
<feature type="binding site" description="in inhibited form" evidence="17">
    <location>
        <position position="85"/>
    </location>
    <ligand>
        <name>Zn(2+)</name>
        <dbReference type="ChEBI" id="CHEBI:29105"/>
        <label>2</label>
        <note>catalytic</note>
    </ligand>
</feature>
<comment type="cofactor">
    <cofactor evidence="17">
        <name>Ca(2+)</name>
        <dbReference type="ChEBI" id="CHEBI:29108"/>
    </cofactor>
    <text evidence="17">Can bind about 5 Ca(2+) ions per subunit.</text>
</comment>
<evidence type="ECO:0000256" key="10">
    <source>
        <dbReference type="ARBA" id="ARBA00022833"/>
    </source>
</evidence>
<feature type="binding site" evidence="16">
    <location>
        <position position="220"/>
    </location>
    <ligand>
        <name>Zn(2+)</name>
        <dbReference type="ChEBI" id="CHEBI:29105"/>
        <label>2</label>
        <note>catalytic</note>
    </ligand>
</feature>
<evidence type="ECO:0000256" key="17">
    <source>
        <dbReference type="PIRSR" id="PIRSR621190-2"/>
    </source>
</evidence>
<dbReference type="RefSeq" id="XP_030634002.1">
    <property type="nucleotide sequence ID" value="XM_030778142.1"/>
</dbReference>
<dbReference type="InterPro" id="IPR036375">
    <property type="entry name" value="Hemopexin-like_dom_sf"/>
</dbReference>
<dbReference type="PRINTS" id="PR00138">
    <property type="entry name" value="MATRIXIN"/>
</dbReference>
<keyword evidence="14 18" id="KW-1015">Disulfide bond</keyword>
<dbReference type="Pfam" id="PF00045">
    <property type="entry name" value="Hemopexin"/>
    <property type="match status" value="2"/>
</dbReference>
<feature type="binding site" evidence="17">
    <location>
        <position position="193"/>
    </location>
    <ligand>
        <name>Ca(2+)</name>
        <dbReference type="ChEBI" id="CHEBI:29108"/>
        <label>3</label>
    </ligand>
</feature>
<dbReference type="CDD" id="cd04278">
    <property type="entry name" value="ZnMc_MMP"/>
    <property type="match status" value="1"/>
</dbReference>
<evidence type="ECO:0000256" key="13">
    <source>
        <dbReference type="ARBA" id="ARBA00023145"/>
    </source>
</evidence>
<feature type="binding site" evidence="16">
    <location>
        <position position="214"/>
    </location>
    <ligand>
        <name>Zn(2+)</name>
        <dbReference type="ChEBI" id="CHEBI:29105"/>
        <label>2</label>
        <note>catalytic</note>
    </ligand>
</feature>
<dbReference type="InterPro" id="IPR006026">
    <property type="entry name" value="Peptidase_Metallo"/>
</dbReference>
<dbReference type="Gene3D" id="3.40.390.10">
    <property type="entry name" value="Collagenase (Catalytic Domain)"/>
    <property type="match status" value="1"/>
</dbReference>
<feature type="binding site" evidence="17">
    <location>
        <position position="339"/>
    </location>
    <ligand>
        <name>Ca(2+)</name>
        <dbReference type="ChEBI" id="CHEBI:29108"/>
        <label>4</label>
    </ligand>
</feature>
<dbReference type="CTD" id="100537445"/>
<dbReference type="GO" id="GO:0030574">
    <property type="term" value="P:collagen catabolic process"/>
    <property type="evidence" value="ECO:0007669"/>
    <property type="project" value="TreeGrafter"/>
</dbReference>
<dbReference type="InParanoid" id="A0A6J2VPJ7"/>
<evidence type="ECO:0000256" key="15">
    <source>
        <dbReference type="PIRSR" id="PIRSR001191-1"/>
    </source>
</evidence>
<evidence type="ECO:0000256" key="4">
    <source>
        <dbReference type="ARBA" id="ARBA00022530"/>
    </source>
</evidence>
<evidence type="ECO:0000259" key="21">
    <source>
        <dbReference type="SMART" id="SM00235"/>
    </source>
</evidence>
<feature type="repeat" description="Hemopexin" evidence="20">
    <location>
        <begin position="335"/>
        <end position="380"/>
    </location>
</feature>
<dbReference type="FunFam" id="3.40.390.10:FF:000007">
    <property type="entry name" value="Collagenase 3"/>
    <property type="match status" value="1"/>
</dbReference>
<dbReference type="Gene3D" id="2.110.10.10">
    <property type="entry name" value="Hemopexin-like domain"/>
    <property type="match status" value="1"/>
</dbReference>
<evidence type="ECO:0000313" key="23">
    <source>
        <dbReference type="RefSeq" id="XP_030634002.1"/>
    </source>
</evidence>
<proteinExistence type="inferred from homology"/>
<comment type="similarity">
    <text evidence="2">Belongs to the peptidase M10A family.</text>
</comment>
<evidence type="ECO:0000256" key="1">
    <source>
        <dbReference type="ARBA" id="ARBA00004498"/>
    </source>
</evidence>
<protein>
    <submittedName>
        <fullName evidence="23">Matrix metalloproteinase-20</fullName>
    </submittedName>
</protein>
<feature type="disulfide bond" evidence="18">
    <location>
        <begin position="288"/>
        <end position="474"/>
    </location>
</feature>
<dbReference type="GO" id="GO:0006508">
    <property type="term" value="P:proteolysis"/>
    <property type="evidence" value="ECO:0007669"/>
    <property type="project" value="UniProtKB-KW"/>
</dbReference>
<feature type="binding site" evidence="17">
    <location>
        <position position="190"/>
    </location>
    <ligand>
        <name>Ca(2+)</name>
        <dbReference type="ChEBI" id="CHEBI:29108"/>
        <label>3</label>
    </ligand>
</feature>
<evidence type="ECO:0000256" key="20">
    <source>
        <dbReference type="PROSITE-ProRule" id="PRU01011"/>
    </source>
</evidence>
<dbReference type="InterPro" id="IPR021190">
    <property type="entry name" value="Pept_M10A"/>
</dbReference>
<evidence type="ECO:0000256" key="8">
    <source>
        <dbReference type="ARBA" id="ARBA00022737"/>
    </source>
</evidence>
<dbReference type="SMART" id="SM00235">
    <property type="entry name" value="ZnMc"/>
    <property type="match status" value="1"/>
</dbReference>
<evidence type="ECO:0000256" key="3">
    <source>
        <dbReference type="ARBA" id="ARBA00022525"/>
    </source>
</evidence>
<keyword evidence="13" id="KW-0865">Zymogen</keyword>
<evidence type="ECO:0000256" key="16">
    <source>
        <dbReference type="PIRSR" id="PIRSR001191-2"/>
    </source>
</evidence>
<dbReference type="InterPro" id="IPR002477">
    <property type="entry name" value="Peptidoglycan-bd-like"/>
</dbReference>
<feature type="domain" description="Peptidase metallopeptidase" evidence="21">
    <location>
        <begin position="97"/>
        <end position="255"/>
    </location>
</feature>
<dbReference type="GO" id="GO:0008270">
    <property type="term" value="F:zinc ion binding"/>
    <property type="evidence" value="ECO:0007669"/>
    <property type="project" value="InterPro"/>
</dbReference>
<dbReference type="FunCoup" id="A0A6J2VPJ7">
    <property type="interactions" value="9"/>
</dbReference>